<keyword evidence="4" id="KW-0548">Nucleotidyltransferase</keyword>
<dbReference type="EMBL" id="CP019728">
    <property type="protein sequence ID" value="AQS53787.1"/>
    <property type="molecule type" value="Genomic_DNA"/>
</dbReference>
<sequence>MEFNQQYTQKQTQKQTYVPNLVQGMEILQLNRMDLATYLNRILLGNPFIEMNINEPLTISAKDVSNNDVSAIIEQTSVYQISLYEFLQEQIYLLYKDTTLRQLIFWWMSQLDERGYVTKSLSEAEMETGASQIALLDALTLLQQLDPPGIAARTLQECLMIQTDRSDFAPNIAYLVLEEHYDDLIHKRWKKISSHYDVSLEDVKAVYEYVQGLTTAPAEAFESRSKKIPYIVPELMVELIDSNLIVKETKYKTPLLTLNTTYFNDMKAVDDKEVSAYVTAKKQEFEQLQASLIKRKKTILKVGTAIIMHQQAFFINEESPLKPLQLKDLAAIYQLSESTISRAVRDTFVQTPKGIFELRSFLSRRMQDTDQSRDDVLKIIENLIAEEDKASPLSDQKLVALLEEQRIPVSRRAIAKYRQQLQIPSSTKRKIR</sequence>
<dbReference type="PANTHER" id="PTHR32248">
    <property type="entry name" value="RNA POLYMERASE SIGMA-54 FACTOR"/>
    <property type="match status" value="1"/>
</dbReference>
<dbReference type="InterPro" id="IPR007046">
    <property type="entry name" value="RNA_pol_sigma_54_core-bd"/>
</dbReference>
<dbReference type="STRING" id="708126.BW727_101420"/>
<dbReference type="GO" id="GO:0016779">
    <property type="term" value="F:nucleotidyltransferase activity"/>
    <property type="evidence" value="ECO:0007669"/>
    <property type="project" value="UniProtKB-KW"/>
</dbReference>
<evidence type="ECO:0000259" key="9">
    <source>
        <dbReference type="Pfam" id="PF04552"/>
    </source>
</evidence>
<dbReference type="GO" id="GO:0006352">
    <property type="term" value="P:DNA-templated transcription initiation"/>
    <property type="evidence" value="ECO:0007669"/>
    <property type="project" value="InterPro"/>
</dbReference>
<gene>
    <name evidence="11" type="primary">rpoN1</name>
    <name evidence="11" type="ORF">BW727_101420</name>
</gene>
<keyword evidence="3" id="KW-0808">Transferase</keyword>
<evidence type="ECO:0000256" key="3">
    <source>
        <dbReference type="ARBA" id="ARBA00022679"/>
    </source>
</evidence>
<dbReference type="InterPro" id="IPR038709">
    <property type="entry name" value="RpoN_core-bd_sf"/>
</dbReference>
<name>A0A1S6IQF4_9LACT</name>
<accession>A0A1S6IQF4</accession>
<dbReference type="Pfam" id="PF04552">
    <property type="entry name" value="Sigma54_DBD"/>
    <property type="match status" value="1"/>
</dbReference>
<dbReference type="PROSITE" id="PS50044">
    <property type="entry name" value="SIGMA54_3"/>
    <property type="match status" value="1"/>
</dbReference>
<dbReference type="OrthoDB" id="9814402at2"/>
<dbReference type="PANTHER" id="PTHR32248:SF4">
    <property type="entry name" value="RNA POLYMERASE SIGMA-54 FACTOR"/>
    <property type="match status" value="1"/>
</dbReference>
<dbReference type="KEGG" id="jda:BW727_101420"/>
<dbReference type="InterPro" id="IPR007634">
    <property type="entry name" value="RNA_pol_sigma_54_DNA-bd"/>
</dbReference>
<dbReference type="PIRSF" id="PIRSF000774">
    <property type="entry name" value="RpoN"/>
    <property type="match status" value="1"/>
</dbReference>
<dbReference type="GO" id="GO:0016987">
    <property type="term" value="F:sigma factor activity"/>
    <property type="evidence" value="ECO:0007669"/>
    <property type="project" value="UniProtKB-KW"/>
</dbReference>
<dbReference type="PRINTS" id="PR00045">
    <property type="entry name" value="SIGMA54FCT"/>
</dbReference>
<dbReference type="InterPro" id="IPR000394">
    <property type="entry name" value="RNA_pol_sigma_54"/>
</dbReference>
<dbReference type="NCBIfam" id="TIGR02395">
    <property type="entry name" value="rpoN_sigma"/>
    <property type="match status" value="1"/>
</dbReference>
<dbReference type="GO" id="GO:0001216">
    <property type="term" value="F:DNA-binding transcription activator activity"/>
    <property type="evidence" value="ECO:0007669"/>
    <property type="project" value="InterPro"/>
</dbReference>
<dbReference type="GO" id="GO:0003677">
    <property type="term" value="F:DNA binding"/>
    <property type="evidence" value="ECO:0007669"/>
    <property type="project" value="UniProtKB-KW"/>
</dbReference>
<keyword evidence="6" id="KW-0731">Sigma factor</keyword>
<keyword evidence="5" id="KW-0805">Transcription regulation</keyword>
<dbReference type="RefSeq" id="WP_062470384.1">
    <property type="nucleotide sequence ID" value="NZ_BBYN01000019.1"/>
</dbReference>
<evidence type="ECO:0000256" key="7">
    <source>
        <dbReference type="ARBA" id="ARBA00023125"/>
    </source>
</evidence>
<evidence type="ECO:0000256" key="5">
    <source>
        <dbReference type="ARBA" id="ARBA00023015"/>
    </source>
</evidence>
<organism evidence="11 12">
    <name type="scientific">Jeotgalibaca dankookensis</name>
    <dbReference type="NCBI Taxonomy" id="708126"/>
    <lineage>
        <taxon>Bacteria</taxon>
        <taxon>Bacillati</taxon>
        <taxon>Bacillota</taxon>
        <taxon>Bacilli</taxon>
        <taxon>Lactobacillales</taxon>
        <taxon>Carnobacteriaceae</taxon>
        <taxon>Jeotgalibaca</taxon>
    </lineage>
</organism>
<keyword evidence="12" id="KW-1185">Reference proteome</keyword>
<dbReference type="AlphaFoldDB" id="A0A1S6IQF4"/>
<reference evidence="11 12" key="1">
    <citation type="journal article" date="2014" name="Int. J. Syst. Evol. Microbiol.">
        <title>Jeotgalibaca dankookensis gen. nov., sp. nov., a member of the family Carnobacteriaceae, isolated from seujeot (Korean traditional food).</title>
        <authorList>
            <person name="Lee D.G."/>
            <person name="Trujillo M.E."/>
            <person name="Kang H."/>
            <person name="Ahn T.Y."/>
        </authorList>
    </citation>
    <scope>NUCLEOTIDE SEQUENCE [LARGE SCALE GENOMIC DNA]</scope>
    <source>
        <strain evidence="11 12">EX-07</strain>
    </source>
</reference>
<proteinExistence type="inferred from homology"/>
<feature type="domain" description="RNA polymerase sigma factor 54 DNA-binding" evidence="9">
    <location>
        <begin position="276"/>
        <end position="430"/>
    </location>
</feature>
<comment type="similarity">
    <text evidence="1">Belongs to the sigma-54 factor family.</text>
</comment>
<dbReference type="Pfam" id="PF04963">
    <property type="entry name" value="Sigma54_CBD"/>
    <property type="match status" value="1"/>
</dbReference>
<evidence type="ECO:0000256" key="6">
    <source>
        <dbReference type="ARBA" id="ARBA00023082"/>
    </source>
</evidence>
<dbReference type="Gene3D" id="1.10.10.60">
    <property type="entry name" value="Homeodomain-like"/>
    <property type="match status" value="1"/>
</dbReference>
<protein>
    <submittedName>
        <fullName evidence="11">RNA polymerase sigma-54 factor 1</fullName>
    </submittedName>
</protein>
<evidence type="ECO:0000256" key="1">
    <source>
        <dbReference type="ARBA" id="ARBA00008798"/>
    </source>
</evidence>
<evidence type="ECO:0000313" key="11">
    <source>
        <dbReference type="EMBL" id="AQS53787.1"/>
    </source>
</evidence>
<dbReference type="Gene3D" id="1.10.10.1330">
    <property type="entry name" value="RNA polymerase sigma-54 factor, core-binding domain"/>
    <property type="match status" value="1"/>
</dbReference>
<dbReference type="GO" id="GO:0000428">
    <property type="term" value="C:DNA-directed RNA polymerase complex"/>
    <property type="evidence" value="ECO:0007669"/>
    <property type="project" value="UniProtKB-KW"/>
</dbReference>
<feature type="domain" description="RNA polymerase sigma factor 54 core-binding" evidence="10">
    <location>
        <begin position="73"/>
        <end position="262"/>
    </location>
</feature>
<keyword evidence="7" id="KW-0238">DNA-binding</keyword>
<evidence type="ECO:0000313" key="12">
    <source>
        <dbReference type="Proteomes" id="UP000188993"/>
    </source>
</evidence>
<evidence type="ECO:0000256" key="2">
    <source>
        <dbReference type="ARBA" id="ARBA00022478"/>
    </source>
</evidence>
<evidence type="ECO:0000259" key="10">
    <source>
        <dbReference type="Pfam" id="PF04963"/>
    </source>
</evidence>
<dbReference type="Pfam" id="PF00309">
    <property type="entry name" value="Sigma54_AID"/>
    <property type="match status" value="1"/>
</dbReference>
<keyword evidence="8" id="KW-0804">Transcription</keyword>
<keyword evidence="2" id="KW-0240">DNA-directed RNA polymerase</keyword>
<evidence type="ECO:0000256" key="4">
    <source>
        <dbReference type="ARBA" id="ARBA00022695"/>
    </source>
</evidence>
<dbReference type="Proteomes" id="UP000188993">
    <property type="component" value="Chromosome"/>
</dbReference>
<evidence type="ECO:0000256" key="8">
    <source>
        <dbReference type="ARBA" id="ARBA00023163"/>
    </source>
</evidence>